<keyword evidence="1" id="KW-0472">Membrane</keyword>
<name>A0ABN2QE46_9MICO</name>
<evidence type="ECO:0000313" key="3">
    <source>
        <dbReference type="Proteomes" id="UP001499954"/>
    </source>
</evidence>
<dbReference type="EMBL" id="BAAAMK010000002">
    <property type="protein sequence ID" value="GAA1950550.1"/>
    <property type="molecule type" value="Genomic_DNA"/>
</dbReference>
<evidence type="ECO:0000313" key="2">
    <source>
        <dbReference type="EMBL" id="GAA1950550.1"/>
    </source>
</evidence>
<proteinExistence type="predicted"/>
<feature type="transmembrane region" description="Helical" evidence="1">
    <location>
        <begin position="6"/>
        <end position="24"/>
    </location>
</feature>
<keyword evidence="1" id="KW-0812">Transmembrane</keyword>
<comment type="caution">
    <text evidence="2">The sequence shown here is derived from an EMBL/GenBank/DDBJ whole genome shotgun (WGS) entry which is preliminary data.</text>
</comment>
<keyword evidence="3" id="KW-1185">Reference proteome</keyword>
<organism evidence="2 3">
    <name type="scientific">Agromyces allii</name>
    <dbReference type="NCBI Taxonomy" id="393607"/>
    <lineage>
        <taxon>Bacteria</taxon>
        <taxon>Bacillati</taxon>
        <taxon>Actinomycetota</taxon>
        <taxon>Actinomycetes</taxon>
        <taxon>Micrococcales</taxon>
        <taxon>Microbacteriaceae</taxon>
        <taxon>Agromyces</taxon>
    </lineage>
</organism>
<reference evidence="2 3" key="1">
    <citation type="journal article" date="2019" name="Int. J. Syst. Evol. Microbiol.">
        <title>The Global Catalogue of Microorganisms (GCM) 10K type strain sequencing project: providing services to taxonomists for standard genome sequencing and annotation.</title>
        <authorList>
            <consortium name="The Broad Institute Genomics Platform"/>
            <consortium name="The Broad Institute Genome Sequencing Center for Infectious Disease"/>
            <person name="Wu L."/>
            <person name="Ma J."/>
        </authorList>
    </citation>
    <scope>NUCLEOTIDE SEQUENCE [LARGE SCALE GENOMIC DNA]</scope>
    <source>
        <strain evidence="2 3">JCM 13584</strain>
    </source>
</reference>
<dbReference type="RefSeq" id="WP_344314438.1">
    <property type="nucleotide sequence ID" value="NZ_BAAAMK010000002.1"/>
</dbReference>
<evidence type="ECO:0000256" key="1">
    <source>
        <dbReference type="SAM" id="Phobius"/>
    </source>
</evidence>
<dbReference type="Proteomes" id="UP001499954">
    <property type="component" value="Unassembled WGS sequence"/>
</dbReference>
<feature type="transmembrane region" description="Helical" evidence="1">
    <location>
        <begin position="127"/>
        <end position="148"/>
    </location>
</feature>
<protein>
    <submittedName>
        <fullName evidence="2">Uncharacterized protein</fullName>
    </submittedName>
</protein>
<accession>A0ABN2QE46</accession>
<keyword evidence="1" id="KW-1133">Transmembrane helix</keyword>
<sequence length="150" mass="16264">MAWLTVLGILVEGIGLFLAGRALLRVWRDVADGRSLLTNRSKTNSAAVSGTVGRVRSHVYARVGSANETTEEAVIAIRSELDAIYRRLDLEADTRQDADEALRHDVDALGRAEDARERDKVREDTRAAALGLFWAVGGILLQLLGGVLGL</sequence>
<gene>
    <name evidence="2" type="ORF">GCM10009717_15870</name>
</gene>